<evidence type="ECO:0000259" key="2">
    <source>
        <dbReference type="Pfam" id="PF00296"/>
    </source>
</evidence>
<dbReference type="AlphaFoldDB" id="A0A8T4IQI5"/>
<dbReference type="Proteomes" id="UP000675554">
    <property type="component" value="Unassembled WGS sequence"/>
</dbReference>
<protein>
    <submittedName>
        <fullName evidence="3">TIGR03842 family LLM class F420-dependent oxidoreductase</fullName>
    </submittedName>
</protein>
<dbReference type="NCBIfam" id="TIGR03842">
    <property type="entry name" value="F420_CPS_4043"/>
    <property type="match status" value="1"/>
</dbReference>
<reference evidence="3" key="1">
    <citation type="submission" date="2021-04" db="EMBL/GenBank/DDBJ databases">
        <title>Sequencing of actinobacteria type strains.</title>
        <authorList>
            <person name="Nguyen G.-S."/>
            <person name="Wentzel A."/>
        </authorList>
    </citation>
    <scope>NUCLEOTIDE SEQUENCE</scope>
    <source>
        <strain evidence="3">DSM 42095</strain>
    </source>
</reference>
<evidence type="ECO:0000313" key="3">
    <source>
        <dbReference type="EMBL" id="MBR7674581.1"/>
    </source>
</evidence>
<evidence type="ECO:0000256" key="1">
    <source>
        <dbReference type="ARBA" id="ARBA00023002"/>
    </source>
</evidence>
<dbReference type="GO" id="GO:0016705">
    <property type="term" value="F:oxidoreductase activity, acting on paired donors, with incorporation or reduction of molecular oxygen"/>
    <property type="evidence" value="ECO:0007669"/>
    <property type="project" value="InterPro"/>
</dbReference>
<comment type="caution">
    <text evidence="3">The sequence shown here is derived from an EMBL/GenBank/DDBJ whole genome shotgun (WGS) entry which is preliminary data.</text>
</comment>
<dbReference type="PANTHER" id="PTHR43244">
    <property type="match status" value="1"/>
</dbReference>
<dbReference type="SUPFAM" id="SSF51679">
    <property type="entry name" value="Bacterial luciferase-like"/>
    <property type="match status" value="1"/>
</dbReference>
<accession>A0A8T4IQI5</accession>
<dbReference type="InterPro" id="IPR022315">
    <property type="entry name" value="F420_OxRdatse_CPS4043_pred"/>
</dbReference>
<keyword evidence="1" id="KW-0560">Oxidoreductase</keyword>
<name>A0A8T4IQI5_9ACTN</name>
<dbReference type="InterPro" id="IPR011251">
    <property type="entry name" value="Luciferase-like_dom"/>
</dbReference>
<sequence length="339" mass="37212">MDFGLVLQTDPPGARTVGLMRRAERNGFRYGWTFDSAVLWQEPYVIHSRILEHTEKLVVGPMVTNPGTRAWEVTASTFATLNEMYGNRTVCGIGRGDSAMRVAGRKPNTLATLGQAMRVIRDLAEGRETELDGTTLRIPWVRDGRLPVWMAAYGPRALALAGAEADGFILQLADPYLTEWMVKAVRDAAADAGRDPAEVAICVAAPAYVCDDTPEALAHAREQCRWFGGMVGNHVADLVTRYGEHSDLVPDALTSYIKARQGYDYAHHGRTGNPDTAFVPDEIVDRFCLVGPVSAHIERLRRLRELGVDQFALYAMHDAVEAVIDAYGTDVVPVLEADA</sequence>
<keyword evidence="4" id="KW-1185">Reference proteome</keyword>
<dbReference type="Gene3D" id="3.20.20.30">
    <property type="entry name" value="Luciferase-like domain"/>
    <property type="match status" value="1"/>
</dbReference>
<feature type="domain" description="Luciferase-like" evidence="2">
    <location>
        <begin position="4"/>
        <end position="310"/>
    </location>
</feature>
<evidence type="ECO:0000313" key="4">
    <source>
        <dbReference type="Proteomes" id="UP000675554"/>
    </source>
</evidence>
<proteinExistence type="predicted"/>
<dbReference type="InterPro" id="IPR050564">
    <property type="entry name" value="F420-G6PD/mer"/>
</dbReference>
<dbReference type="Pfam" id="PF00296">
    <property type="entry name" value="Bac_luciferase"/>
    <property type="match status" value="1"/>
</dbReference>
<organism evidence="3 4">
    <name type="scientific">Streptomyces daliensis</name>
    <dbReference type="NCBI Taxonomy" id="299421"/>
    <lineage>
        <taxon>Bacteria</taxon>
        <taxon>Bacillati</taxon>
        <taxon>Actinomycetota</taxon>
        <taxon>Actinomycetes</taxon>
        <taxon>Kitasatosporales</taxon>
        <taxon>Streptomycetaceae</taxon>
        <taxon>Streptomyces</taxon>
    </lineage>
</organism>
<dbReference type="InterPro" id="IPR036661">
    <property type="entry name" value="Luciferase-like_sf"/>
</dbReference>
<dbReference type="CDD" id="cd01097">
    <property type="entry name" value="Tetrahydromethanopterin_reductase"/>
    <property type="match status" value="1"/>
</dbReference>
<dbReference type="EMBL" id="JAGSMN010000360">
    <property type="protein sequence ID" value="MBR7674581.1"/>
    <property type="molecule type" value="Genomic_DNA"/>
</dbReference>
<dbReference type="PANTHER" id="PTHR43244:SF1">
    <property type="entry name" value="5,10-METHYLENETETRAHYDROMETHANOPTERIN REDUCTASE"/>
    <property type="match status" value="1"/>
</dbReference>
<gene>
    <name evidence="3" type="ORF">KDA82_16460</name>
</gene>